<dbReference type="InterPro" id="IPR001158">
    <property type="entry name" value="DIX"/>
</dbReference>
<keyword evidence="5 9" id="KW-0879">Wnt signaling pathway</keyword>
<dbReference type="PROSITE" id="PS50021">
    <property type="entry name" value="CH"/>
    <property type="match status" value="1"/>
</dbReference>
<evidence type="ECO:0000313" key="13">
    <source>
        <dbReference type="EMBL" id="KAJ4930365.1"/>
    </source>
</evidence>
<keyword evidence="3" id="KW-0217">Developmental protein</keyword>
<feature type="compositionally biased region" description="Basic residues" evidence="10">
    <location>
        <begin position="485"/>
        <end position="497"/>
    </location>
</feature>
<sequence>MIASLSRGSLLDEVLHGGFNEQLTAYVSWVNCQLKRKPGLKPITNLRHDLQDGVVLTQLIEIVAGEVLEEVYVAPQNKEESRKNVEQVLQFISSRHIRMPHISARDIVDGNLKSVMRIILALAAHFKPSANHRAASGGGRSLTQSSSSHNPLSPVALAQGAAAALASARHDASQPARAIRLHSSWGSDADKSICVRALVKQYERAAPDDSDNPQSSSLSPLSSPRAPASSLSDSQQDDGPQQESSDDSSHVVTETALEDSLSETLEKEVQETRKMVSALQALLLHGSLPEDEQDVSFSLDQGNAEQQLVVIRSRLDQSMDEAQQLKREVLLCKQEMRNMQAVKDAQQQRLCTQEASILQMKQELLRASMTKDELNNQNAELQWKMEECNRLWGECKKEVGQKDRLLQQLKHKLEESQKKQTENNGYSYSGNPAPSVSDAEEVQLLRDSLRSLRNNFRDHDPQHHTLDTLEQGIVSLIDRLHVVHTHRGRGKSPRRKGQLTDSETWSSTTGCHTNSGSSASTKILYFTGKSPTPSMINIPKRLGEVTLKDVKAAVDREGNYRYHFKALDPEFGTVKEEVFLDGAIIPGWEGKIVAWVEEDHGEERMIQEAHPDNCSPEAPVDTSKSQHY</sequence>
<dbReference type="Gene3D" id="2.40.240.130">
    <property type="match status" value="1"/>
</dbReference>
<name>A0AAD6AR61_9TELE</name>
<dbReference type="EMBL" id="JAPTMU010000016">
    <property type="protein sequence ID" value="KAJ4930365.1"/>
    <property type="molecule type" value="Genomic_DNA"/>
</dbReference>
<dbReference type="GO" id="GO:0060070">
    <property type="term" value="P:canonical Wnt signaling pathway"/>
    <property type="evidence" value="ECO:0007669"/>
    <property type="project" value="TreeGrafter"/>
</dbReference>
<keyword evidence="4" id="KW-0963">Cytoplasm</keyword>
<dbReference type="SUPFAM" id="SSF54236">
    <property type="entry name" value="Ubiquitin-like"/>
    <property type="match status" value="1"/>
</dbReference>
<dbReference type="SMART" id="SM00033">
    <property type="entry name" value="CH"/>
    <property type="match status" value="1"/>
</dbReference>
<dbReference type="GO" id="GO:0005829">
    <property type="term" value="C:cytosol"/>
    <property type="evidence" value="ECO:0007669"/>
    <property type="project" value="TreeGrafter"/>
</dbReference>
<evidence type="ECO:0000256" key="9">
    <source>
        <dbReference type="PROSITE-ProRule" id="PRU00069"/>
    </source>
</evidence>
<dbReference type="Pfam" id="PF00778">
    <property type="entry name" value="DIX"/>
    <property type="match status" value="1"/>
</dbReference>
<dbReference type="Proteomes" id="UP001219934">
    <property type="component" value="Unassembled WGS sequence"/>
</dbReference>
<evidence type="ECO:0000256" key="10">
    <source>
        <dbReference type="SAM" id="MobiDB-lite"/>
    </source>
</evidence>
<feature type="region of interest" description="Disordered" evidence="10">
    <location>
        <begin position="415"/>
        <end position="440"/>
    </location>
</feature>
<dbReference type="AlphaFoldDB" id="A0AAD6AR61"/>
<feature type="compositionally biased region" description="Polar residues" evidence="10">
    <location>
        <begin position="141"/>
        <end position="151"/>
    </location>
</feature>
<evidence type="ECO:0000256" key="5">
    <source>
        <dbReference type="ARBA" id="ARBA00022687"/>
    </source>
</evidence>
<evidence type="ECO:0000256" key="8">
    <source>
        <dbReference type="ARBA" id="ARBA00060765"/>
    </source>
</evidence>
<feature type="domain" description="DIX" evidence="12">
    <location>
        <begin position="518"/>
        <end position="600"/>
    </location>
</feature>
<evidence type="ECO:0000259" key="11">
    <source>
        <dbReference type="PROSITE" id="PS50021"/>
    </source>
</evidence>
<evidence type="ECO:0000256" key="7">
    <source>
        <dbReference type="ARBA" id="ARBA00023054"/>
    </source>
</evidence>
<dbReference type="PANTHER" id="PTHR10878">
    <property type="entry name" value="SEGMENT POLARITY PROTEIN DISHEVELLED"/>
    <property type="match status" value="1"/>
</dbReference>
<comment type="subcellular location">
    <subcellularLocation>
        <location evidence="1">Cell junction</location>
        <location evidence="1">Focal adhesion</location>
    </subcellularLocation>
    <subcellularLocation>
        <location evidence="2">Cytoplasm</location>
    </subcellularLocation>
</comment>
<dbReference type="SUPFAM" id="SSF47576">
    <property type="entry name" value="Calponin-homology domain, CH-domain"/>
    <property type="match status" value="1"/>
</dbReference>
<feature type="compositionally biased region" description="Polar residues" evidence="10">
    <location>
        <begin position="499"/>
        <end position="516"/>
    </location>
</feature>
<dbReference type="Gene3D" id="1.10.418.10">
    <property type="entry name" value="Calponin-like domain"/>
    <property type="match status" value="1"/>
</dbReference>
<gene>
    <name evidence="13" type="ORF">JOQ06_019369</name>
</gene>
<comment type="caution">
    <text evidence="13">The sequence shown here is derived from an EMBL/GenBank/DDBJ whole genome shotgun (WGS) entry which is preliminary data.</text>
</comment>
<proteinExistence type="inferred from homology"/>
<dbReference type="InterPro" id="IPR029071">
    <property type="entry name" value="Ubiquitin-like_domsf"/>
</dbReference>
<dbReference type="InterPro" id="IPR036872">
    <property type="entry name" value="CH_dom_sf"/>
</dbReference>
<evidence type="ECO:0000256" key="4">
    <source>
        <dbReference type="ARBA" id="ARBA00022490"/>
    </source>
</evidence>
<evidence type="ECO:0000256" key="2">
    <source>
        <dbReference type="ARBA" id="ARBA00004496"/>
    </source>
</evidence>
<reference evidence="13" key="1">
    <citation type="submission" date="2022-11" db="EMBL/GenBank/DDBJ databases">
        <title>Chromosome-level genome of Pogonophryne albipinna.</title>
        <authorList>
            <person name="Jo E."/>
        </authorList>
    </citation>
    <scope>NUCLEOTIDE SEQUENCE</scope>
    <source>
        <strain evidence="13">SGF0006</strain>
        <tissue evidence="13">Muscle</tissue>
    </source>
</reference>
<evidence type="ECO:0000256" key="1">
    <source>
        <dbReference type="ARBA" id="ARBA00004246"/>
    </source>
</evidence>
<evidence type="ECO:0008006" key="15">
    <source>
        <dbReference type="Google" id="ProtNLM"/>
    </source>
</evidence>
<feature type="compositionally biased region" description="Low complexity" evidence="10">
    <location>
        <begin position="212"/>
        <end position="234"/>
    </location>
</feature>
<dbReference type="CDD" id="cd21213">
    <property type="entry name" value="CH_DIXDC1"/>
    <property type="match status" value="1"/>
</dbReference>
<evidence type="ECO:0000313" key="14">
    <source>
        <dbReference type="Proteomes" id="UP001219934"/>
    </source>
</evidence>
<accession>A0AAD6AR61</accession>
<dbReference type="PANTHER" id="PTHR10878:SF39">
    <property type="entry name" value="DIXIN ISOFORM X1"/>
    <property type="match status" value="1"/>
</dbReference>
<evidence type="ECO:0000259" key="12">
    <source>
        <dbReference type="PROSITE" id="PS50841"/>
    </source>
</evidence>
<keyword evidence="7" id="KW-0175">Coiled coil</keyword>
<dbReference type="FunFam" id="2.40.240.130:FF:000003">
    <property type="entry name" value="Dixin isoform 1"/>
    <property type="match status" value="1"/>
</dbReference>
<feature type="region of interest" description="Disordered" evidence="10">
    <location>
        <begin position="204"/>
        <end position="264"/>
    </location>
</feature>
<feature type="domain" description="Calponin-homology (CH)" evidence="11">
    <location>
        <begin position="20"/>
        <end position="127"/>
    </location>
</feature>
<keyword evidence="6" id="KW-0965">Cell junction</keyword>
<dbReference type="InterPro" id="IPR001715">
    <property type="entry name" value="CH_dom"/>
</dbReference>
<dbReference type="SMART" id="SM00021">
    <property type="entry name" value="DAX"/>
    <property type="match status" value="1"/>
</dbReference>
<protein>
    <recommendedName>
        <fullName evidence="15">DIX domain containing 1</fullName>
    </recommendedName>
</protein>
<dbReference type="Pfam" id="PF00307">
    <property type="entry name" value="CH"/>
    <property type="match status" value="1"/>
</dbReference>
<feature type="compositionally biased region" description="Polar residues" evidence="10">
    <location>
        <begin position="422"/>
        <end position="434"/>
    </location>
</feature>
<dbReference type="PROSITE" id="PS50841">
    <property type="entry name" value="DIX"/>
    <property type="match status" value="1"/>
</dbReference>
<dbReference type="InterPro" id="IPR015506">
    <property type="entry name" value="Dsh/Dvl-rel"/>
</dbReference>
<evidence type="ECO:0000256" key="3">
    <source>
        <dbReference type="ARBA" id="ARBA00022473"/>
    </source>
</evidence>
<organism evidence="13 14">
    <name type="scientific">Pogonophryne albipinna</name>
    <dbReference type="NCBI Taxonomy" id="1090488"/>
    <lineage>
        <taxon>Eukaryota</taxon>
        <taxon>Metazoa</taxon>
        <taxon>Chordata</taxon>
        <taxon>Craniata</taxon>
        <taxon>Vertebrata</taxon>
        <taxon>Euteleostomi</taxon>
        <taxon>Actinopterygii</taxon>
        <taxon>Neopterygii</taxon>
        <taxon>Teleostei</taxon>
        <taxon>Neoteleostei</taxon>
        <taxon>Acanthomorphata</taxon>
        <taxon>Eupercaria</taxon>
        <taxon>Perciformes</taxon>
        <taxon>Notothenioidei</taxon>
        <taxon>Pogonophryne</taxon>
    </lineage>
</organism>
<dbReference type="InterPro" id="IPR038207">
    <property type="entry name" value="DIX_dom_sf"/>
</dbReference>
<feature type="region of interest" description="Disordered" evidence="10">
    <location>
        <begin position="131"/>
        <end position="153"/>
    </location>
</feature>
<keyword evidence="14" id="KW-1185">Reference proteome</keyword>
<comment type="similarity">
    <text evidence="8">Belongs to the DIXDC1 family.</text>
</comment>
<feature type="region of interest" description="Disordered" evidence="10">
    <location>
        <begin position="485"/>
        <end position="516"/>
    </location>
</feature>
<feature type="region of interest" description="Disordered" evidence="10">
    <location>
        <begin position="608"/>
        <end position="628"/>
    </location>
</feature>
<evidence type="ECO:0000256" key="6">
    <source>
        <dbReference type="ARBA" id="ARBA00022949"/>
    </source>
</evidence>
<dbReference type="GO" id="GO:0005925">
    <property type="term" value="C:focal adhesion"/>
    <property type="evidence" value="ECO:0007669"/>
    <property type="project" value="UniProtKB-SubCell"/>
</dbReference>